<dbReference type="Proteomes" id="UP001500298">
    <property type="component" value="Unassembled WGS sequence"/>
</dbReference>
<dbReference type="Pfam" id="PF05193">
    <property type="entry name" value="Peptidase_M16_C"/>
    <property type="match status" value="1"/>
</dbReference>
<dbReference type="Gene3D" id="3.30.830.10">
    <property type="entry name" value="Metalloenzyme, LuxS/M16 peptidase-like"/>
    <property type="match status" value="2"/>
</dbReference>
<dbReference type="EMBL" id="BAABJX010000064">
    <property type="protein sequence ID" value="GAA4850374.1"/>
    <property type="molecule type" value="Genomic_DNA"/>
</dbReference>
<organism evidence="4 5">
    <name type="scientific">Algivirga pacifica</name>
    <dbReference type="NCBI Taxonomy" id="1162670"/>
    <lineage>
        <taxon>Bacteria</taxon>
        <taxon>Pseudomonadati</taxon>
        <taxon>Bacteroidota</taxon>
        <taxon>Cytophagia</taxon>
        <taxon>Cytophagales</taxon>
        <taxon>Flammeovirgaceae</taxon>
        <taxon>Algivirga</taxon>
    </lineage>
</organism>
<dbReference type="InterPro" id="IPR011765">
    <property type="entry name" value="Pept_M16_N"/>
</dbReference>
<evidence type="ECO:0000259" key="2">
    <source>
        <dbReference type="Pfam" id="PF00675"/>
    </source>
</evidence>
<dbReference type="InterPro" id="IPR007863">
    <property type="entry name" value="Peptidase_M16_C"/>
</dbReference>
<accession>A0ABP9DKE4</accession>
<evidence type="ECO:0000313" key="4">
    <source>
        <dbReference type="EMBL" id="GAA4850374.1"/>
    </source>
</evidence>
<dbReference type="Pfam" id="PF00675">
    <property type="entry name" value="Peptidase_M16"/>
    <property type="match status" value="1"/>
</dbReference>
<reference evidence="5" key="1">
    <citation type="journal article" date="2019" name="Int. J. Syst. Evol. Microbiol.">
        <title>The Global Catalogue of Microorganisms (GCM) 10K type strain sequencing project: providing services to taxonomists for standard genome sequencing and annotation.</title>
        <authorList>
            <consortium name="The Broad Institute Genomics Platform"/>
            <consortium name="The Broad Institute Genome Sequencing Center for Infectious Disease"/>
            <person name="Wu L."/>
            <person name="Ma J."/>
        </authorList>
    </citation>
    <scope>NUCLEOTIDE SEQUENCE [LARGE SCALE GENOMIC DNA]</scope>
    <source>
        <strain evidence="5">JCM 18326</strain>
    </source>
</reference>
<evidence type="ECO:0000313" key="5">
    <source>
        <dbReference type="Proteomes" id="UP001500298"/>
    </source>
</evidence>
<sequence length="409" mass="47029">MDFDIHRFDNGIRLIHKQVKSTKIAHCGLILNIGSRDEKAHQQGIAHFWEHMAFKGTEKRKAFHILSRLDSVGGELNAYTTKEKICFYASSMVEHFEKSAELITDITFHSTFPQKEIIKERGVILEEMSMYQDDPADAITDEFDEQIFRDHQLGKNILGNRESVMGFQQEDFTTFIDENLNTEEIIFSSVSNLPFHRVKRIVEKYLKDIPYKKTNRERIPFKGYTPTVREAYKNITQAHCVIGAEAYSFHHTDRLPFFLLINLLGGPGMNSRLNLQVREKYGYVYDIMANYVAFQDTGLFSINFATETGTLQKCIKLVHKELKKVREQKLGPLQLHMAKQQLKGQIAMGEEGNLSLMLGMGKNLIDKQKLDTLEEVFAELDAITADKIMDVANHIMAPERLSTLVYLPK</sequence>
<feature type="domain" description="Peptidase M16 C-terminal" evidence="3">
    <location>
        <begin position="167"/>
        <end position="342"/>
    </location>
</feature>
<comment type="similarity">
    <text evidence="1">Belongs to the peptidase M16 family.</text>
</comment>
<dbReference type="RefSeq" id="WP_345374873.1">
    <property type="nucleotide sequence ID" value="NZ_BAABJX010000064.1"/>
</dbReference>
<comment type="caution">
    <text evidence="4">The sequence shown here is derived from an EMBL/GenBank/DDBJ whole genome shotgun (WGS) entry which is preliminary data.</text>
</comment>
<evidence type="ECO:0000259" key="3">
    <source>
        <dbReference type="Pfam" id="PF05193"/>
    </source>
</evidence>
<dbReference type="InterPro" id="IPR011249">
    <property type="entry name" value="Metalloenz_LuxS/M16"/>
</dbReference>
<evidence type="ECO:0000256" key="1">
    <source>
        <dbReference type="ARBA" id="ARBA00007261"/>
    </source>
</evidence>
<dbReference type="SUPFAM" id="SSF63411">
    <property type="entry name" value="LuxS/MPP-like metallohydrolase"/>
    <property type="match status" value="2"/>
</dbReference>
<keyword evidence="5" id="KW-1185">Reference proteome</keyword>
<protein>
    <submittedName>
        <fullName evidence="4">Pitrilysin family protein</fullName>
    </submittedName>
</protein>
<gene>
    <name evidence="4" type="ORF">GCM10023331_38800</name>
</gene>
<dbReference type="InterPro" id="IPR050361">
    <property type="entry name" value="MPP/UQCRC_Complex"/>
</dbReference>
<dbReference type="PANTHER" id="PTHR11851:SF49">
    <property type="entry name" value="MITOCHONDRIAL-PROCESSING PEPTIDASE SUBUNIT ALPHA"/>
    <property type="match status" value="1"/>
</dbReference>
<feature type="domain" description="Peptidase M16 N-terminal" evidence="2">
    <location>
        <begin position="18"/>
        <end position="159"/>
    </location>
</feature>
<dbReference type="PANTHER" id="PTHR11851">
    <property type="entry name" value="METALLOPROTEASE"/>
    <property type="match status" value="1"/>
</dbReference>
<name>A0ABP9DKE4_9BACT</name>
<proteinExistence type="inferred from homology"/>